<protein>
    <submittedName>
        <fullName evidence="1">Uncharacterized protein</fullName>
    </submittedName>
</protein>
<dbReference type="RefSeq" id="WP_008816948.1">
    <property type="nucleotide sequence ID" value="NZ_AP025565.1"/>
</dbReference>
<accession>A0AAP2URS7</accession>
<evidence type="ECO:0000313" key="2">
    <source>
        <dbReference type="Proteomes" id="UP001203972"/>
    </source>
</evidence>
<evidence type="ECO:0000313" key="1">
    <source>
        <dbReference type="EMBL" id="MCR0235305.1"/>
    </source>
</evidence>
<proteinExistence type="predicted"/>
<dbReference type="EMBL" id="JAKTMA010000059">
    <property type="protein sequence ID" value="MCR0235305.1"/>
    <property type="molecule type" value="Genomic_DNA"/>
</dbReference>
<name>A0AAP2URS7_CLOIN</name>
<dbReference type="Proteomes" id="UP001203972">
    <property type="component" value="Unassembled WGS sequence"/>
</dbReference>
<sequence length="117" mass="13931">MDKFLKSFYDEHFVNRENNKIEDTAEYKKRSDHHEQLLLQIHSSLIKVLPAKEAIGLLNDFNDAMFHLLALYQYEDFKYYFLTGIQLGIEITRTKHPDLTVEQIMQLLHQIKEDNSC</sequence>
<dbReference type="AlphaFoldDB" id="A0AAP2URS7"/>
<organism evidence="1 2">
    <name type="scientific">Clostridium innocuum</name>
    <dbReference type="NCBI Taxonomy" id="1522"/>
    <lineage>
        <taxon>Bacteria</taxon>
        <taxon>Bacillati</taxon>
        <taxon>Bacillota</taxon>
        <taxon>Clostridia</taxon>
        <taxon>Eubacteriales</taxon>
        <taxon>Clostridiaceae</taxon>
        <taxon>Clostridium</taxon>
    </lineage>
</organism>
<gene>
    <name evidence="1" type="ORF">MKC95_21285</name>
</gene>
<comment type="caution">
    <text evidence="1">The sequence shown here is derived from an EMBL/GenBank/DDBJ whole genome shotgun (WGS) entry which is preliminary data.</text>
</comment>
<reference evidence="1" key="1">
    <citation type="journal article" date="2022" name="Clin. Infect. Dis.">
        <title>Association between Clostridium innocuum and antibiotic-associated diarrhea in adults and children: A cross-sectional study and comparative genomics analysis.</title>
        <authorList>
            <person name="Cherny K.E."/>
            <person name="Muscat E.B."/>
            <person name="Balaji A."/>
            <person name="Mukherjee J."/>
            <person name="Ozer E.A."/>
            <person name="Angarone M.P."/>
            <person name="Hauser A.R."/>
            <person name="Sichel J.S."/>
            <person name="Amponsah E."/>
            <person name="Kociolek L.K."/>
        </authorList>
    </citation>
    <scope>NUCLEOTIDE SEQUENCE</scope>
    <source>
        <strain evidence="1">NU1-AC-029v</strain>
    </source>
</reference>